<evidence type="ECO:0000256" key="6">
    <source>
        <dbReference type="ARBA" id="ARBA00022824"/>
    </source>
</evidence>
<feature type="chain" id="PRO_5002254973" description="Protein disulfide-isomerase" evidence="10">
    <location>
        <begin position="24"/>
        <end position="365"/>
    </location>
</feature>
<dbReference type="AlphaFoldDB" id="A0A0D2C5C8"/>
<evidence type="ECO:0000256" key="3">
    <source>
        <dbReference type="ARBA" id="ARBA00004319"/>
    </source>
</evidence>
<keyword evidence="10" id="KW-0732">Signal</keyword>
<dbReference type="OrthoDB" id="427280at2759"/>
<comment type="catalytic activity">
    <reaction evidence="1">
        <text>Catalyzes the rearrangement of -S-S- bonds in proteins.</text>
        <dbReference type="EC" id="5.3.4.1"/>
    </reaction>
</comment>
<dbReference type="GeneID" id="27330171"/>
<dbReference type="GO" id="GO:0005788">
    <property type="term" value="C:endoplasmic reticulum lumen"/>
    <property type="evidence" value="ECO:0007669"/>
    <property type="project" value="UniProtKB-SubCell"/>
</dbReference>
<evidence type="ECO:0000256" key="8">
    <source>
        <dbReference type="ARBA" id="ARBA00023284"/>
    </source>
</evidence>
<dbReference type="Pfam" id="PF00085">
    <property type="entry name" value="Thioredoxin"/>
    <property type="match status" value="1"/>
</dbReference>
<protein>
    <recommendedName>
        <fullName evidence="9">Protein disulfide-isomerase</fullName>
        <ecNumber evidence="5">5.3.4.1</ecNumber>
    </recommendedName>
</protein>
<organism evidence="12 13">
    <name type="scientific">Exophiala spinifera</name>
    <dbReference type="NCBI Taxonomy" id="91928"/>
    <lineage>
        <taxon>Eukaryota</taxon>
        <taxon>Fungi</taxon>
        <taxon>Dikarya</taxon>
        <taxon>Ascomycota</taxon>
        <taxon>Pezizomycotina</taxon>
        <taxon>Eurotiomycetes</taxon>
        <taxon>Chaetothyriomycetidae</taxon>
        <taxon>Chaetothyriales</taxon>
        <taxon>Herpotrichiellaceae</taxon>
        <taxon>Exophiala</taxon>
    </lineage>
</organism>
<feature type="signal peptide" evidence="10">
    <location>
        <begin position="1"/>
        <end position="23"/>
    </location>
</feature>
<evidence type="ECO:0000313" key="13">
    <source>
        <dbReference type="Proteomes" id="UP000053328"/>
    </source>
</evidence>
<dbReference type="Proteomes" id="UP000053328">
    <property type="component" value="Unassembled WGS sequence"/>
</dbReference>
<sequence>MSWHLQHLSRYIFLLCSLRVTCSELPSTVFPSLSRYFVLTTQLQQPWTPPCLSLAEEWATAESELTQPLVSVDCTAEPDLCAEHDVRSYPAIRLFHGRLAGDTNKTSSIRYRGPRKAPSIVPFVKRAALPPISTVTAHNLTDLTSIDSVTFVAYLDDDDGNVMRTRYARVARAFHDRFVFGVAQDDQLAEQEGIDTSSIVAYKSDVGDRDVFVLDATTKRADIEKFVLEASTPLIGELTRRNERTYMIGYKLLAYMFVSNDRDRASLRRSLHPVAKQFKDYVNFVTVDSHEYGHMAPGLGLNLSGDGGESPAFTVYSAWKDQVFPYPETQHVTAQQIEAFMLQILHGDRAPWDPRNARSNGHDEL</sequence>
<accession>A0A0D2C5C8</accession>
<dbReference type="GO" id="GO:0006457">
    <property type="term" value="P:protein folding"/>
    <property type="evidence" value="ECO:0007669"/>
    <property type="project" value="TreeGrafter"/>
</dbReference>
<keyword evidence="13" id="KW-1185">Reference proteome</keyword>
<evidence type="ECO:0000256" key="10">
    <source>
        <dbReference type="SAM" id="SignalP"/>
    </source>
</evidence>
<dbReference type="EC" id="5.3.4.1" evidence="5"/>
<proteinExistence type="inferred from homology"/>
<evidence type="ECO:0000256" key="5">
    <source>
        <dbReference type="ARBA" id="ARBA00012723"/>
    </source>
</evidence>
<evidence type="ECO:0000259" key="11">
    <source>
        <dbReference type="Pfam" id="PF00085"/>
    </source>
</evidence>
<keyword evidence="6" id="KW-0256">Endoplasmic reticulum</keyword>
<dbReference type="Gene3D" id="3.40.30.10">
    <property type="entry name" value="Glutaredoxin"/>
    <property type="match status" value="3"/>
</dbReference>
<dbReference type="CDD" id="cd02982">
    <property type="entry name" value="PDI_b'_family"/>
    <property type="match status" value="1"/>
</dbReference>
<evidence type="ECO:0000256" key="2">
    <source>
        <dbReference type="ARBA" id="ARBA00002692"/>
    </source>
</evidence>
<comment type="similarity">
    <text evidence="4">Belongs to the protein disulfide isomerase family.</text>
</comment>
<keyword evidence="8" id="KW-0676">Redox-active center</keyword>
<dbReference type="EMBL" id="KN847493">
    <property type="protein sequence ID" value="KIW18799.1"/>
    <property type="molecule type" value="Genomic_DNA"/>
</dbReference>
<evidence type="ECO:0000256" key="9">
    <source>
        <dbReference type="ARBA" id="ARBA00039846"/>
    </source>
</evidence>
<gene>
    <name evidence="12" type="ORF">PV08_03088</name>
</gene>
<dbReference type="InterPro" id="IPR036249">
    <property type="entry name" value="Thioredoxin-like_sf"/>
</dbReference>
<evidence type="ECO:0000256" key="7">
    <source>
        <dbReference type="ARBA" id="ARBA00023235"/>
    </source>
</evidence>
<comment type="function">
    <text evidence="2">Participates in the folding of proteins containing disulfide bonds, may be involved in glycosylation, prolyl hydroxylation and triglyceride transfer.</text>
</comment>
<keyword evidence="7" id="KW-0413">Isomerase</keyword>
<dbReference type="VEuPathDB" id="FungiDB:PV08_03088"/>
<dbReference type="Pfam" id="PF13848">
    <property type="entry name" value="Thioredoxin_6"/>
    <property type="match status" value="1"/>
</dbReference>
<dbReference type="STRING" id="91928.A0A0D2C5C8"/>
<evidence type="ECO:0000256" key="4">
    <source>
        <dbReference type="ARBA" id="ARBA00006347"/>
    </source>
</evidence>
<dbReference type="InterPro" id="IPR013766">
    <property type="entry name" value="Thioredoxin_domain"/>
</dbReference>
<dbReference type="SUPFAM" id="SSF52833">
    <property type="entry name" value="Thioredoxin-like"/>
    <property type="match status" value="3"/>
</dbReference>
<name>A0A0D2C5C8_9EURO</name>
<reference evidence="12 13" key="1">
    <citation type="submission" date="2015-01" db="EMBL/GenBank/DDBJ databases">
        <title>The Genome Sequence of Exophiala spinifera CBS89968.</title>
        <authorList>
            <consortium name="The Broad Institute Genomics Platform"/>
            <person name="Cuomo C."/>
            <person name="de Hoog S."/>
            <person name="Gorbushina A."/>
            <person name="Stielow B."/>
            <person name="Teixiera M."/>
            <person name="Abouelleil A."/>
            <person name="Chapman S.B."/>
            <person name="Priest M."/>
            <person name="Young S.K."/>
            <person name="Wortman J."/>
            <person name="Nusbaum C."/>
            <person name="Birren B."/>
        </authorList>
    </citation>
    <scope>NUCLEOTIDE SEQUENCE [LARGE SCALE GENOMIC DNA]</scope>
    <source>
        <strain evidence="12 13">CBS 89968</strain>
    </source>
</reference>
<dbReference type="CDD" id="cd02961">
    <property type="entry name" value="PDI_a_family"/>
    <property type="match status" value="1"/>
</dbReference>
<dbReference type="RefSeq" id="XP_016239015.1">
    <property type="nucleotide sequence ID" value="XM_016377445.1"/>
</dbReference>
<dbReference type="GO" id="GO:0034976">
    <property type="term" value="P:response to endoplasmic reticulum stress"/>
    <property type="evidence" value="ECO:0007669"/>
    <property type="project" value="TreeGrafter"/>
</dbReference>
<dbReference type="PANTHER" id="PTHR18929">
    <property type="entry name" value="PROTEIN DISULFIDE ISOMERASE"/>
    <property type="match status" value="1"/>
</dbReference>
<evidence type="ECO:0000313" key="12">
    <source>
        <dbReference type="EMBL" id="KIW18799.1"/>
    </source>
</evidence>
<evidence type="ECO:0000256" key="1">
    <source>
        <dbReference type="ARBA" id="ARBA00001182"/>
    </source>
</evidence>
<dbReference type="HOGENOM" id="CLU_025879_0_0_1"/>
<dbReference type="GO" id="GO:0003756">
    <property type="term" value="F:protein disulfide isomerase activity"/>
    <property type="evidence" value="ECO:0007669"/>
    <property type="project" value="UniProtKB-EC"/>
</dbReference>
<dbReference type="CDD" id="cd02981">
    <property type="entry name" value="PDI_b_family"/>
    <property type="match status" value="1"/>
</dbReference>
<dbReference type="PANTHER" id="PTHR18929:SF132">
    <property type="entry name" value="PROTEIN DISULFIDE-ISOMERASE A3"/>
    <property type="match status" value="1"/>
</dbReference>
<comment type="subcellular location">
    <subcellularLocation>
        <location evidence="3">Endoplasmic reticulum lumen</location>
    </subcellularLocation>
</comment>
<feature type="domain" description="Thioredoxin" evidence="11">
    <location>
        <begin position="46"/>
        <end position="121"/>
    </location>
</feature>